<organism evidence="1">
    <name type="scientific">Triticum urartu</name>
    <name type="common">Red wild einkorn</name>
    <name type="synonym">Crithodium urartu</name>
    <dbReference type="NCBI Taxonomy" id="4572"/>
    <lineage>
        <taxon>Eukaryota</taxon>
        <taxon>Viridiplantae</taxon>
        <taxon>Streptophyta</taxon>
        <taxon>Embryophyta</taxon>
        <taxon>Tracheophyta</taxon>
        <taxon>Spermatophyta</taxon>
        <taxon>Magnoliopsida</taxon>
        <taxon>Liliopsida</taxon>
        <taxon>Poales</taxon>
        <taxon>Poaceae</taxon>
        <taxon>BOP clade</taxon>
        <taxon>Pooideae</taxon>
        <taxon>Triticodae</taxon>
        <taxon>Triticeae</taxon>
        <taxon>Triticinae</taxon>
        <taxon>Triticum</taxon>
    </lineage>
</organism>
<dbReference type="Gene3D" id="3.30.70.370">
    <property type="match status" value="1"/>
</dbReference>
<evidence type="ECO:0000313" key="1">
    <source>
        <dbReference type="EMBL" id="EMS46998.1"/>
    </source>
</evidence>
<proteinExistence type="predicted"/>
<accession>M7YA90</accession>
<gene>
    <name evidence="1" type="ORF">TRIUR3_01699</name>
</gene>
<reference evidence="1" key="1">
    <citation type="journal article" date="2013" name="Nature">
        <title>Draft genome of the wheat A-genome progenitor Triticum urartu.</title>
        <authorList>
            <person name="Ling H.Q."/>
            <person name="Zhao S."/>
            <person name="Liu D."/>
            <person name="Wang J."/>
            <person name="Sun H."/>
            <person name="Zhang C."/>
            <person name="Fan H."/>
            <person name="Li D."/>
            <person name="Dong L."/>
            <person name="Tao Y."/>
            <person name="Gao C."/>
            <person name="Wu H."/>
            <person name="Li Y."/>
            <person name="Cui Y."/>
            <person name="Guo X."/>
            <person name="Zheng S."/>
            <person name="Wang B."/>
            <person name="Yu K."/>
            <person name="Liang Q."/>
            <person name="Yang W."/>
            <person name="Lou X."/>
            <person name="Chen J."/>
            <person name="Feng M."/>
            <person name="Jian J."/>
            <person name="Zhang X."/>
            <person name="Luo G."/>
            <person name="Jiang Y."/>
            <person name="Liu J."/>
            <person name="Wang Z."/>
            <person name="Sha Y."/>
            <person name="Zhang B."/>
            <person name="Wu H."/>
            <person name="Tang D."/>
            <person name="Shen Q."/>
            <person name="Xue P."/>
            <person name="Zou S."/>
            <person name="Wang X."/>
            <person name="Liu X."/>
            <person name="Wang F."/>
            <person name="Yang Y."/>
            <person name="An X."/>
            <person name="Dong Z."/>
            <person name="Zhang K."/>
            <person name="Zhang X."/>
            <person name="Luo M.C."/>
            <person name="Dvorak J."/>
            <person name="Tong Y."/>
            <person name="Wang J."/>
            <person name="Yang H."/>
            <person name="Li Z."/>
            <person name="Wang D."/>
            <person name="Zhang A."/>
            <person name="Wang J."/>
        </authorList>
    </citation>
    <scope>NUCLEOTIDE SEQUENCE</scope>
</reference>
<dbReference type="OMA" id="HNASNRI"/>
<protein>
    <submittedName>
        <fullName evidence="1">Uncharacterized protein</fullName>
    </submittedName>
</protein>
<sequence length="241" mass="26926">MSAPTSSAQAPPCAVSEAVDPFIRSDAQQGQQDPPPRTNLITKCLLFLMDAVFIPSANPLGLSCGSILMELVELSSTSLAEAMFEKLGLPKPVYFVHHLSQDRFRTEIQFHRTKARYHASARRTKLSSRICQNVVASMNHAAEKAIEYMQNKEGKVLVDYNYYQLEQMKMAHIRLSARLLEQSDEINQHSKTIKQITKEACNYVKQVHNASNRIQDLAAVFLDPATSMCVSNMKQAIVTPG</sequence>
<dbReference type="AlphaFoldDB" id="M7YA90"/>
<dbReference type="EMBL" id="KD266621">
    <property type="protein sequence ID" value="EMS46998.1"/>
    <property type="molecule type" value="Genomic_DNA"/>
</dbReference>
<name>M7YA90_TRIUA</name>